<dbReference type="SUPFAM" id="SSF88874">
    <property type="entry name" value="Receptor-binding domain of short tail fibre protein gp12"/>
    <property type="match status" value="1"/>
</dbReference>
<comment type="caution">
    <text evidence="1">The sequence shown here is derived from an EMBL/GenBank/DDBJ whole genome shotgun (WGS) entry which is preliminary data.</text>
</comment>
<organism evidence="1 2">
    <name type="scientific">Methyloceanibacter stevinii</name>
    <dbReference type="NCBI Taxonomy" id="1774970"/>
    <lineage>
        <taxon>Bacteria</taxon>
        <taxon>Pseudomonadati</taxon>
        <taxon>Pseudomonadota</taxon>
        <taxon>Alphaproteobacteria</taxon>
        <taxon>Hyphomicrobiales</taxon>
        <taxon>Hyphomicrobiaceae</taxon>
        <taxon>Methyloceanibacter</taxon>
    </lineage>
</organism>
<dbReference type="Proteomes" id="UP000094172">
    <property type="component" value="Unassembled WGS sequence"/>
</dbReference>
<dbReference type="RefSeq" id="WP_069445577.1">
    <property type="nucleotide sequence ID" value="NZ_LPWE01000014.1"/>
</dbReference>
<protein>
    <submittedName>
        <fullName evidence="1">Uncharacterized protein</fullName>
    </submittedName>
</protein>
<proteinExistence type="predicted"/>
<evidence type="ECO:0000313" key="1">
    <source>
        <dbReference type="EMBL" id="ODR93514.1"/>
    </source>
</evidence>
<name>A0A1E3VJ25_9HYPH</name>
<sequence>MRYFNNVRVFTATVGQGSITTGAAYDDNFLTPVEAGAVTGDTPIYRVDDGADMEIGWGTYNATTGLLTRNVIVSKISGSVGTDKIALSGTAVVRFVGDAGSVSRELKPLAANYAATFKDRGKVFVASDALTLSLPAAATVGNDWFCHVVAAGGAVTIDPNGAELIDGGATMVVANGLDGIVRCTGTAFVFEGLSRALQSPTALATIKDGLGFSVRVAATGDIDLDAPGAAIDDVAMVAGETVLAWLQDAPAEVGIYVWNGAGVPMTRAPAYGTFDAHCGAFVTVQEGQLNAGLIYQGMSAKGGTLDADPIEFLDLYTAQTPAGEIVENYDAVARPGFIFLDGSTITNGAVDNPRCAARNPWMVSGSDLILTDRRGMFDRVWDNGAGVDPDAAGRSARAGDGQIGDYPGTGQIDGAPNIEGTVVAAGSGIPFQGPTGAFGVSGAVGSSASTSGGTRVNAFFLDASVGETTKYLSANSEVRSVNHYVSKQMRLG</sequence>
<reference evidence="1 2" key="1">
    <citation type="journal article" date="2016" name="Environ. Microbiol.">
        <title>New Methyloceanibacter diversity from North Sea sediments includes methanotroph containing solely the soluble methane monooxygenase.</title>
        <authorList>
            <person name="Vekeman B."/>
            <person name="Kerckhof F.M."/>
            <person name="Cremers G."/>
            <person name="de Vos P."/>
            <person name="Vandamme P."/>
            <person name="Boon N."/>
            <person name="Op den Camp H.J."/>
            <person name="Heylen K."/>
        </authorList>
    </citation>
    <scope>NUCLEOTIDE SEQUENCE [LARGE SCALE GENOMIC DNA]</scope>
    <source>
        <strain evidence="1 2">R-67176</strain>
    </source>
</reference>
<dbReference type="EMBL" id="LPWE01000014">
    <property type="protein sequence ID" value="ODR93514.1"/>
    <property type="molecule type" value="Genomic_DNA"/>
</dbReference>
<evidence type="ECO:0000313" key="2">
    <source>
        <dbReference type="Proteomes" id="UP000094172"/>
    </source>
</evidence>
<dbReference type="STRING" id="1774970.AUC70_11655"/>
<keyword evidence="2" id="KW-1185">Reference proteome</keyword>
<accession>A0A1E3VJ25</accession>
<gene>
    <name evidence="1" type="ORF">AUC70_11655</name>
</gene>
<dbReference type="AlphaFoldDB" id="A0A1E3VJ25"/>